<keyword evidence="3" id="KW-0732">Signal</keyword>
<reference evidence="5" key="1">
    <citation type="submission" date="2016-10" db="EMBL/GenBank/DDBJ databases">
        <authorList>
            <person name="Varghese N."/>
            <person name="Submissions S."/>
        </authorList>
    </citation>
    <scope>NUCLEOTIDE SEQUENCE [LARGE SCALE GENOMIC DNA]</scope>
    <source>
        <strain evidence="5">DSM 45422</strain>
    </source>
</reference>
<proteinExistence type="predicted"/>
<feature type="chain" id="PRO_5011730825" description="LPXTG-motif cell wall anchor domain-containing protein" evidence="3">
    <location>
        <begin position="27"/>
        <end position="317"/>
    </location>
</feature>
<evidence type="ECO:0000256" key="1">
    <source>
        <dbReference type="SAM" id="MobiDB-lite"/>
    </source>
</evidence>
<keyword evidence="5" id="KW-1185">Reference proteome</keyword>
<feature type="compositionally biased region" description="Low complexity" evidence="1">
    <location>
        <begin position="200"/>
        <end position="224"/>
    </location>
</feature>
<keyword evidence="2" id="KW-1133">Transmembrane helix</keyword>
<dbReference type="STRING" id="1137993.SAMN05660209_00532"/>
<name>A0A1H3BSI1_9ACTN</name>
<evidence type="ECO:0008006" key="6">
    <source>
        <dbReference type="Google" id="ProtNLM"/>
    </source>
</evidence>
<dbReference type="EMBL" id="FNOT01000001">
    <property type="protein sequence ID" value="SDX44324.1"/>
    <property type="molecule type" value="Genomic_DNA"/>
</dbReference>
<gene>
    <name evidence="4" type="ORF">SAMN05660209_00532</name>
</gene>
<keyword evidence="2" id="KW-0812">Transmembrane</keyword>
<evidence type="ECO:0000313" key="5">
    <source>
        <dbReference type="Proteomes" id="UP000198921"/>
    </source>
</evidence>
<dbReference type="AlphaFoldDB" id="A0A1H3BSI1"/>
<evidence type="ECO:0000256" key="2">
    <source>
        <dbReference type="SAM" id="Phobius"/>
    </source>
</evidence>
<sequence>MRRPAAVLGALLTAGAVLLPAGPAAAGETLAPGGSQTLDVALPDWASRADELGVSVDSLVQFENDCVEPESEAGDESCGAEDGELADFLDATVAGGTDDGGGCRATSEPVGLDLSGGGDSVFDAVGVTCLVLALEFPNGGSDDNRAQSDTLTFILDVVGEEQLGDRSAVGDEDGSPGAVLRADPASDGTIPGGATTSGRTAADGTLGEGAAAAAGGGADPADGAGAAGGGTAAAAGTESGRRVGGPTAEEAGGPAGEGVVGSMATPVTVDGDGLSTESGSTSLAGQALAWGSLFLGAIVLGGLAFVLARRRPRERAA</sequence>
<accession>A0A1H3BSI1</accession>
<keyword evidence="2" id="KW-0472">Membrane</keyword>
<evidence type="ECO:0000313" key="4">
    <source>
        <dbReference type="EMBL" id="SDX44324.1"/>
    </source>
</evidence>
<dbReference type="Proteomes" id="UP000198921">
    <property type="component" value="Unassembled WGS sequence"/>
</dbReference>
<feature type="region of interest" description="Disordered" evidence="1">
    <location>
        <begin position="165"/>
        <end position="263"/>
    </location>
</feature>
<organism evidence="4 5">
    <name type="scientific">Geodermatophilus africanus</name>
    <dbReference type="NCBI Taxonomy" id="1137993"/>
    <lineage>
        <taxon>Bacteria</taxon>
        <taxon>Bacillati</taxon>
        <taxon>Actinomycetota</taxon>
        <taxon>Actinomycetes</taxon>
        <taxon>Geodermatophilales</taxon>
        <taxon>Geodermatophilaceae</taxon>
        <taxon>Geodermatophilus</taxon>
    </lineage>
</organism>
<dbReference type="RefSeq" id="WP_170856598.1">
    <property type="nucleotide sequence ID" value="NZ_FNOT01000001.1"/>
</dbReference>
<feature type="transmembrane region" description="Helical" evidence="2">
    <location>
        <begin position="287"/>
        <end position="308"/>
    </location>
</feature>
<protein>
    <recommendedName>
        <fullName evidence="6">LPXTG-motif cell wall anchor domain-containing protein</fullName>
    </recommendedName>
</protein>
<evidence type="ECO:0000256" key="3">
    <source>
        <dbReference type="SAM" id="SignalP"/>
    </source>
</evidence>
<feature type="signal peptide" evidence="3">
    <location>
        <begin position="1"/>
        <end position="26"/>
    </location>
</feature>